<keyword evidence="2" id="KW-0812">Transmembrane</keyword>
<keyword evidence="2" id="KW-1133">Transmembrane helix</keyword>
<proteinExistence type="predicted"/>
<comment type="caution">
    <text evidence="3">The sequence shown here is derived from an EMBL/GenBank/DDBJ whole genome shotgun (WGS) entry which is preliminary data.</text>
</comment>
<feature type="compositionally biased region" description="Basic and acidic residues" evidence="1">
    <location>
        <begin position="9"/>
        <end position="26"/>
    </location>
</feature>
<feature type="transmembrane region" description="Helical" evidence="2">
    <location>
        <begin position="553"/>
        <end position="572"/>
    </location>
</feature>
<name>A0ABN9SJJ9_9DINO</name>
<feature type="region of interest" description="Disordered" evidence="1">
    <location>
        <begin position="1"/>
        <end position="26"/>
    </location>
</feature>
<gene>
    <name evidence="3" type="ORF">PCOR1329_LOCUS30116</name>
</gene>
<evidence type="ECO:0000256" key="1">
    <source>
        <dbReference type="SAM" id="MobiDB-lite"/>
    </source>
</evidence>
<accession>A0ABN9SJJ9</accession>
<dbReference type="EMBL" id="CAUYUJ010011492">
    <property type="protein sequence ID" value="CAK0831900.1"/>
    <property type="molecule type" value="Genomic_DNA"/>
</dbReference>
<evidence type="ECO:0000313" key="4">
    <source>
        <dbReference type="Proteomes" id="UP001189429"/>
    </source>
</evidence>
<evidence type="ECO:0000313" key="3">
    <source>
        <dbReference type="EMBL" id="CAK0831900.1"/>
    </source>
</evidence>
<keyword evidence="4" id="KW-1185">Reference proteome</keyword>
<dbReference type="Proteomes" id="UP001189429">
    <property type="component" value="Unassembled WGS sequence"/>
</dbReference>
<evidence type="ECO:0000256" key="2">
    <source>
        <dbReference type="SAM" id="Phobius"/>
    </source>
</evidence>
<sequence>MARARRLLARPEVDERASKAATERGAAHGSLALPTAATASEVRDFSVRALALELQLHAAGCVACQAGATGGRAGRAPADGLEGRGLPRAGQAGDPRVQMHAGGQEGLNAVGKAVVYISGIQATRRLTAKPKERGVVSQGGCPMAPRAWPWIYARLLKVPSQRRWGRRRGTMASLMPALWEAGWAPRSAASWADPRVAEWAALPAAELNDPTDVIYSAAADTAIKLWRKAARGHGAGDLRGQLGAWHAGCPFRTAKDQGPERKRALELQRALERALTTFTGHWIEDPQVLDDDRDALHWRRHCVPYVAHYLSHPAMAPLVHERTQQDGHGNVATAQLDMAMEICDQAFIQRRSYRMRYWAWLRMLESRDYDERVRQLAEHAEAITRELEAQGQHMQELQSSSEAVQRTIASSDLASGASCARLEQRLAEAESQCGYVTSKLEEVQDRVVLLSEELNKLWLATASASADSTGGAPAGGCGAFLRGAFGCEALLLGDCDGCPRACCAALSRHAAALLSQARDYKVMGLSSGCGALGPVAVILIVARRHTDVITRCLLLVVGGACILAGVVVDLWVVAGCVVYPAGFMMSGVLVSLAFFIGRGVVGGRTDWPQVSLGACGASTVVFAAGAAHRRWMPLLCALRVMCASTAKEGPATTSVEQILAITA</sequence>
<reference evidence="3" key="1">
    <citation type="submission" date="2023-10" db="EMBL/GenBank/DDBJ databases">
        <authorList>
            <person name="Chen Y."/>
            <person name="Shah S."/>
            <person name="Dougan E. K."/>
            <person name="Thang M."/>
            <person name="Chan C."/>
        </authorList>
    </citation>
    <scope>NUCLEOTIDE SEQUENCE [LARGE SCALE GENOMIC DNA]</scope>
</reference>
<feature type="transmembrane region" description="Helical" evidence="2">
    <location>
        <begin position="522"/>
        <end position="541"/>
    </location>
</feature>
<organism evidence="3 4">
    <name type="scientific">Prorocentrum cordatum</name>
    <dbReference type="NCBI Taxonomy" id="2364126"/>
    <lineage>
        <taxon>Eukaryota</taxon>
        <taxon>Sar</taxon>
        <taxon>Alveolata</taxon>
        <taxon>Dinophyceae</taxon>
        <taxon>Prorocentrales</taxon>
        <taxon>Prorocentraceae</taxon>
        <taxon>Prorocentrum</taxon>
    </lineage>
</organism>
<protein>
    <submittedName>
        <fullName evidence="3">Uncharacterized protein</fullName>
    </submittedName>
</protein>
<keyword evidence="2" id="KW-0472">Membrane</keyword>
<feature type="transmembrane region" description="Helical" evidence="2">
    <location>
        <begin position="578"/>
        <end position="597"/>
    </location>
</feature>